<dbReference type="SUPFAM" id="SSF51905">
    <property type="entry name" value="FAD/NAD(P)-binding domain"/>
    <property type="match status" value="1"/>
</dbReference>
<organism evidence="4 5">
    <name type="scientific">Cyclotella cryptica</name>
    <dbReference type="NCBI Taxonomy" id="29204"/>
    <lineage>
        <taxon>Eukaryota</taxon>
        <taxon>Sar</taxon>
        <taxon>Stramenopiles</taxon>
        <taxon>Ochrophyta</taxon>
        <taxon>Bacillariophyta</taxon>
        <taxon>Coscinodiscophyceae</taxon>
        <taxon>Thalassiosirophycidae</taxon>
        <taxon>Stephanodiscales</taxon>
        <taxon>Stephanodiscaceae</taxon>
        <taxon>Cyclotella</taxon>
    </lineage>
</organism>
<dbReference type="Gene3D" id="3.50.50.60">
    <property type="entry name" value="FAD/NAD(P)-binding domain"/>
    <property type="match status" value="1"/>
</dbReference>
<evidence type="ECO:0000256" key="2">
    <source>
        <dbReference type="ARBA" id="ARBA00023033"/>
    </source>
</evidence>
<dbReference type="InterPro" id="IPR036188">
    <property type="entry name" value="FAD/NAD-bd_sf"/>
</dbReference>
<dbReference type="InterPro" id="IPR050493">
    <property type="entry name" value="FAD-dep_Monooxygenase_BioMet"/>
</dbReference>
<evidence type="ECO:0000313" key="5">
    <source>
        <dbReference type="Proteomes" id="UP001516023"/>
    </source>
</evidence>
<proteinExistence type="predicted"/>
<gene>
    <name evidence="4" type="ORF">HJC23_004088</name>
</gene>
<dbReference type="PRINTS" id="PR00420">
    <property type="entry name" value="RNGMNOXGNASE"/>
</dbReference>
<dbReference type="PANTHER" id="PTHR13789">
    <property type="entry name" value="MONOOXYGENASE"/>
    <property type="match status" value="1"/>
</dbReference>
<name>A0ABD3P1W9_9STRA</name>
<dbReference type="PANTHER" id="PTHR13789:SF309">
    <property type="entry name" value="PUTATIVE (AFU_ORTHOLOGUE AFUA_6G14510)-RELATED"/>
    <property type="match status" value="1"/>
</dbReference>
<dbReference type="Proteomes" id="UP001516023">
    <property type="component" value="Unassembled WGS sequence"/>
</dbReference>
<evidence type="ECO:0000313" key="4">
    <source>
        <dbReference type="EMBL" id="KAL3781903.1"/>
    </source>
</evidence>
<sequence length="171" mass="19210">MTYVLNCSEVDIPLGTHPREVFQRLLPNAEHQQIMEEIYKLGDDRELTYPLPTVVVELPADGTKGWGGRGRVVLIGDAAHAMRPASGLGGAMAFEDAVVLCRLLKDATSSCLISRDSTERLVQKFESSRFDRVKTIWNDQWERSEAAYKRDDPAKRNAMSREFAAWVKNGV</sequence>
<keyword evidence="2" id="KW-0503">Monooxygenase</keyword>
<comment type="caution">
    <text evidence="4">The sequence shown here is derived from an EMBL/GenBank/DDBJ whole genome shotgun (WGS) entry which is preliminary data.</text>
</comment>
<evidence type="ECO:0000256" key="1">
    <source>
        <dbReference type="ARBA" id="ARBA00023002"/>
    </source>
</evidence>
<keyword evidence="5" id="KW-1185">Reference proteome</keyword>
<protein>
    <recommendedName>
        <fullName evidence="3">FAD-binding domain-containing protein</fullName>
    </recommendedName>
</protein>
<keyword evidence="1" id="KW-0560">Oxidoreductase</keyword>
<dbReference type="GO" id="GO:0004497">
    <property type="term" value="F:monooxygenase activity"/>
    <property type="evidence" value="ECO:0007669"/>
    <property type="project" value="UniProtKB-KW"/>
</dbReference>
<dbReference type="InterPro" id="IPR002938">
    <property type="entry name" value="FAD-bd"/>
</dbReference>
<accession>A0ABD3P1W9</accession>
<dbReference type="AlphaFoldDB" id="A0ABD3P1W9"/>
<dbReference type="EMBL" id="JABMIG020000303">
    <property type="protein sequence ID" value="KAL3781903.1"/>
    <property type="molecule type" value="Genomic_DNA"/>
</dbReference>
<dbReference type="Pfam" id="PF01494">
    <property type="entry name" value="FAD_binding_3"/>
    <property type="match status" value="1"/>
</dbReference>
<feature type="domain" description="FAD-binding" evidence="3">
    <location>
        <begin position="69"/>
        <end position="106"/>
    </location>
</feature>
<reference evidence="4 5" key="1">
    <citation type="journal article" date="2020" name="G3 (Bethesda)">
        <title>Improved Reference Genome for Cyclotella cryptica CCMP332, a Model for Cell Wall Morphogenesis, Salinity Adaptation, and Lipid Production in Diatoms (Bacillariophyta).</title>
        <authorList>
            <person name="Roberts W.R."/>
            <person name="Downey K.M."/>
            <person name="Ruck E.C."/>
            <person name="Traller J.C."/>
            <person name="Alverson A.J."/>
        </authorList>
    </citation>
    <scope>NUCLEOTIDE SEQUENCE [LARGE SCALE GENOMIC DNA]</scope>
    <source>
        <strain evidence="4 5">CCMP332</strain>
    </source>
</reference>
<evidence type="ECO:0000259" key="3">
    <source>
        <dbReference type="Pfam" id="PF01494"/>
    </source>
</evidence>